<evidence type="ECO:0008006" key="2">
    <source>
        <dbReference type="Google" id="ProtNLM"/>
    </source>
</evidence>
<proteinExistence type="predicted"/>
<dbReference type="AlphaFoldDB" id="A0A383AVN3"/>
<evidence type="ECO:0000313" key="1">
    <source>
        <dbReference type="EMBL" id="SVE11245.1"/>
    </source>
</evidence>
<dbReference type="SUPFAM" id="SSF52540">
    <property type="entry name" value="P-loop containing nucleoside triphosphate hydrolases"/>
    <property type="match status" value="1"/>
</dbReference>
<dbReference type="InterPro" id="IPR027417">
    <property type="entry name" value="P-loop_NTPase"/>
</dbReference>
<dbReference type="EMBL" id="UINC01194920">
    <property type="protein sequence ID" value="SVE11245.1"/>
    <property type="molecule type" value="Genomic_DNA"/>
</dbReference>
<protein>
    <recommendedName>
        <fullName evidence="2">Transcription-repair coupling factor</fullName>
    </recommendedName>
</protein>
<reference evidence="1" key="1">
    <citation type="submission" date="2018-05" db="EMBL/GenBank/DDBJ databases">
        <authorList>
            <person name="Lanie J.A."/>
            <person name="Ng W.-L."/>
            <person name="Kazmierczak K.M."/>
            <person name="Andrzejewski T.M."/>
            <person name="Davidsen T.M."/>
            <person name="Wayne K.J."/>
            <person name="Tettelin H."/>
            <person name="Glass J.I."/>
            <person name="Rusch D."/>
            <person name="Podicherti R."/>
            <person name="Tsui H.-C.T."/>
            <person name="Winkler M.E."/>
        </authorList>
    </citation>
    <scope>NUCLEOTIDE SEQUENCE</scope>
</reference>
<name>A0A383AVN3_9ZZZZ</name>
<dbReference type="Gene3D" id="3.40.50.11180">
    <property type="match status" value="1"/>
</dbReference>
<feature type="non-terminal residue" evidence="1">
    <location>
        <position position="98"/>
    </location>
</feature>
<accession>A0A383AVN3</accession>
<sequence>MTVAPALDSVARKTAQSAPFKLVLERIAGGDRDVLVHGLPTTLGAFLLTTVQRQLGRQIVVVAADENQAESWRDDLTAIAGDDIVHYFPKWDVGLYDG</sequence>
<organism evidence="1">
    <name type="scientific">marine metagenome</name>
    <dbReference type="NCBI Taxonomy" id="408172"/>
    <lineage>
        <taxon>unclassified sequences</taxon>
        <taxon>metagenomes</taxon>
        <taxon>ecological metagenomes</taxon>
    </lineage>
</organism>
<gene>
    <name evidence="1" type="ORF">METZ01_LOCUS464099</name>
</gene>